<protein>
    <submittedName>
        <fullName evidence="1">Uncharacterized protein</fullName>
    </submittedName>
</protein>
<dbReference type="AlphaFoldDB" id="A0A0A8YSW3"/>
<organism evidence="1">
    <name type="scientific">Arundo donax</name>
    <name type="common">Giant reed</name>
    <name type="synonym">Donax arundinaceus</name>
    <dbReference type="NCBI Taxonomy" id="35708"/>
    <lineage>
        <taxon>Eukaryota</taxon>
        <taxon>Viridiplantae</taxon>
        <taxon>Streptophyta</taxon>
        <taxon>Embryophyta</taxon>
        <taxon>Tracheophyta</taxon>
        <taxon>Spermatophyta</taxon>
        <taxon>Magnoliopsida</taxon>
        <taxon>Liliopsida</taxon>
        <taxon>Poales</taxon>
        <taxon>Poaceae</taxon>
        <taxon>PACMAD clade</taxon>
        <taxon>Arundinoideae</taxon>
        <taxon>Arundineae</taxon>
        <taxon>Arundo</taxon>
    </lineage>
</organism>
<reference evidence="1" key="2">
    <citation type="journal article" date="2015" name="Data Brief">
        <title>Shoot transcriptome of the giant reed, Arundo donax.</title>
        <authorList>
            <person name="Barrero R.A."/>
            <person name="Guerrero F.D."/>
            <person name="Moolhuijzen P."/>
            <person name="Goolsby J.A."/>
            <person name="Tidwell J."/>
            <person name="Bellgard S.E."/>
            <person name="Bellgard M.I."/>
        </authorList>
    </citation>
    <scope>NUCLEOTIDE SEQUENCE</scope>
    <source>
        <tissue evidence="1">Shoot tissue taken approximately 20 cm above the soil surface</tissue>
    </source>
</reference>
<reference evidence="1" key="1">
    <citation type="submission" date="2014-09" db="EMBL/GenBank/DDBJ databases">
        <authorList>
            <person name="Magalhaes I.L.F."/>
            <person name="Oliveira U."/>
            <person name="Santos F.R."/>
            <person name="Vidigal T.H.D.A."/>
            <person name="Brescovit A.D."/>
            <person name="Santos A.J."/>
        </authorList>
    </citation>
    <scope>NUCLEOTIDE SEQUENCE</scope>
    <source>
        <tissue evidence="1">Shoot tissue taken approximately 20 cm above the soil surface</tissue>
    </source>
</reference>
<name>A0A0A8YSW3_ARUDO</name>
<dbReference type="EMBL" id="GBRH01267746">
    <property type="protein sequence ID" value="JAD30149.1"/>
    <property type="molecule type" value="Transcribed_RNA"/>
</dbReference>
<sequence>MGGHCELHLSTAFSVNHVLFRLSGSIKSKDMGLQCKGFSEEALAQVIKLGDYGQDQQRALWSKRNL</sequence>
<proteinExistence type="predicted"/>
<evidence type="ECO:0000313" key="1">
    <source>
        <dbReference type="EMBL" id="JAD30149.1"/>
    </source>
</evidence>
<accession>A0A0A8YSW3</accession>